<sequence>MEFDLDTGYMIVAAIVTVASVLLGLKWQLAKKKLSQVRVLIDKVDDALYDDNISEQEFRDIVKTLVDLVGETETEQLINGLKARVGS</sequence>
<keyword evidence="1" id="KW-0472">Membrane</keyword>
<evidence type="ECO:0000256" key="1">
    <source>
        <dbReference type="SAM" id="Phobius"/>
    </source>
</evidence>
<keyword evidence="1" id="KW-1133">Transmembrane helix</keyword>
<organism evidence="2 3">
    <name type="scientific">Candidatus Methanoperedens nitratireducens</name>
    <dbReference type="NCBI Taxonomy" id="1392998"/>
    <lineage>
        <taxon>Archaea</taxon>
        <taxon>Methanobacteriati</taxon>
        <taxon>Methanobacteriota</taxon>
        <taxon>Stenosarchaea group</taxon>
        <taxon>Methanomicrobia</taxon>
        <taxon>Methanosarcinales</taxon>
        <taxon>ANME-2 cluster</taxon>
        <taxon>Candidatus Methanoperedentaceae</taxon>
        <taxon>Candidatus Methanoperedens</taxon>
    </lineage>
</organism>
<name>A0A284VM98_9EURY</name>
<evidence type="ECO:0000313" key="3">
    <source>
        <dbReference type="Proteomes" id="UP000218615"/>
    </source>
</evidence>
<keyword evidence="3" id="KW-1185">Reference proteome</keyword>
<protein>
    <submittedName>
        <fullName evidence="2">Uncharacterized protein</fullName>
    </submittedName>
</protein>
<feature type="transmembrane region" description="Helical" evidence="1">
    <location>
        <begin position="6"/>
        <end position="25"/>
    </location>
</feature>
<dbReference type="AlphaFoldDB" id="A0A284VM98"/>
<dbReference type="Proteomes" id="UP000218615">
    <property type="component" value="Unassembled WGS sequence"/>
</dbReference>
<dbReference type="RefSeq" id="WP_096204748.1">
    <property type="nucleotide sequence ID" value="NZ_FZMP01000090.1"/>
</dbReference>
<dbReference type="EMBL" id="FZMP01000090">
    <property type="protein sequence ID" value="SNQ60406.1"/>
    <property type="molecule type" value="Genomic_DNA"/>
</dbReference>
<evidence type="ECO:0000313" key="2">
    <source>
        <dbReference type="EMBL" id="SNQ60406.1"/>
    </source>
</evidence>
<keyword evidence="1" id="KW-0812">Transmembrane</keyword>
<accession>A0A284VM98</accession>
<reference evidence="3" key="1">
    <citation type="submission" date="2017-06" db="EMBL/GenBank/DDBJ databases">
        <authorList>
            <person name="Cremers G."/>
        </authorList>
    </citation>
    <scope>NUCLEOTIDE SEQUENCE [LARGE SCALE GENOMIC DNA]</scope>
</reference>
<proteinExistence type="predicted"/>
<gene>
    <name evidence="2" type="ORF">MNV_180038</name>
</gene>